<name>A0A844Z8K0_9SPHN</name>
<dbReference type="Proteomes" id="UP000460290">
    <property type="component" value="Unassembled WGS sequence"/>
</dbReference>
<dbReference type="AlphaFoldDB" id="A0A844Z8K0"/>
<evidence type="ECO:0000313" key="1">
    <source>
        <dbReference type="EMBL" id="MXO83642.1"/>
    </source>
</evidence>
<dbReference type="InterPro" id="IPR009562">
    <property type="entry name" value="DUF1178"/>
</dbReference>
<gene>
    <name evidence="1" type="ORF">GRI35_09745</name>
</gene>
<dbReference type="Pfam" id="PF06676">
    <property type="entry name" value="DUF1178"/>
    <property type="match status" value="1"/>
</dbReference>
<proteinExistence type="predicted"/>
<protein>
    <submittedName>
        <fullName evidence="1">DUF1178 family protein</fullName>
    </submittedName>
</protein>
<dbReference type="RefSeq" id="WP_160613979.1">
    <property type="nucleotide sequence ID" value="NZ_JAUFQM010000001.1"/>
</dbReference>
<accession>A0A844Z8K0</accession>
<reference evidence="1 2" key="1">
    <citation type="submission" date="2019-12" db="EMBL/GenBank/DDBJ databases">
        <title>Genomic-based taxomic classification of the family Erythrobacteraceae.</title>
        <authorList>
            <person name="Xu L."/>
        </authorList>
    </citation>
    <scope>NUCLEOTIDE SEQUENCE [LARGE SCALE GENOMIC DNA]</scope>
    <source>
        <strain evidence="1 2">KCTC 42006</strain>
    </source>
</reference>
<organism evidence="1 2">
    <name type="scientific">Pontixanthobacter aestiaquae</name>
    <dbReference type="NCBI Taxonomy" id="1509367"/>
    <lineage>
        <taxon>Bacteria</taxon>
        <taxon>Pseudomonadati</taxon>
        <taxon>Pseudomonadota</taxon>
        <taxon>Alphaproteobacteria</taxon>
        <taxon>Sphingomonadales</taxon>
        <taxon>Erythrobacteraceae</taxon>
        <taxon>Pontixanthobacter</taxon>
    </lineage>
</organism>
<evidence type="ECO:0000313" key="2">
    <source>
        <dbReference type="Proteomes" id="UP000460290"/>
    </source>
</evidence>
<comment type="caution">
    <text evidence="1">The sequence shown here is derived from an EMBL/GenBank/DDBJ whole genome shotgun (WGS) entry which is preliminary data.</text>
</comment>
<dbReference type="EMBL" id="WTYZ01000001">
    <property type="protein sequence ID" value="MXO83642.1"/>
    <property type="molecule type" value="Genomic_DNA"/>
</dbReference>
<keyword evidence="2" id="KW-1185">Reference proteome</keyword>
<sequence length="161" mass="17559">MIVFDLSCHNAHRFEGWFGSSDDFNSQQERGLVSCPHCGSGEIIKAPMAPAVSAKANRQAPEFVQPELDKPVPKAPITNGPLPPEISKAMKKLAEVQAKALKDSKWVGKDFAEKSRAIHYGEDDKETIHGETTLEEAKDLLDEGIAVSPLPFPVSPPEDLN</sequence>
<dbReference type="PIRSF" id="PIRSF032131">
    <property type="entry name" value="UCP032131"/>
    <property type="match status" value="1"/>
</dbReference>
<dbReference type="OrthoDB" id="9799894at2"/>